<proteinExistence type="predicted"/>
<comment type="caution">
    <text evidence="3">The sequence shown here is derived from an EMBL/GenBank/DDBJ whole genome shotgun (WGS) entry which is preliminary data.</text>
</comment>
<protein>
    <submittedName>
        <fullName evidence="3">EAL domain-containing protein</fullName>
    </submittedName>
</protein>
<feature type="domain" description="EAL" evidence="2">
    <location>
        <begin position="277"/>
        <end position="528"/>
    </location>
</feature>
<keyword evidence="4" id="KW-1185">Reference proteome</keyword>
<keyword evidence="1" id="KW-1133">Transmembrane helix</keyword>
<organism evidence="3 4">
    <name type="scientific">Shewanella zhuhaiensis</name>
    <dbReference type="NCBI Taxonomy" id="2919576"/>
    <lineage>
        <taxon>Bacteria</taxon>
        <taxon>Pseudomonadati</taxon>
        <taxon>Pseudomonadota</taxon>
        <taxon>Gammaproteobacteria</taxon>
        <taxon>Alteromonadales</taxon>
        <taxon>Shewanellaceae</taxon>
        <taxon>Shewanella</taxon>
    </lineage>
</organism>
<evidence type="ECO:0000313" key="3">
    <source>
        <dbReference type="EMBL" id="MCH4295221.1"/>
    </source>
</evidence>
<dbReference type="SMART" id="SM00052">
    <property type="entry name" value="EAL"/>
    <property type="match status" value="1"/>
</dbReference>
<dbReference type="PANTHER" id="PTHR33121">
    <property type="entry name" value="CYCLIC DI-GMP PHOSPHODIESTERASE PDEF"/>
    <property type="match status" value="1"/>
</dbReference>
<dbReference type="RefSeq" id="WP_240591464.1">
    <property type="nucleotide sequence ID" value="NZ_JAKUDL010000004.1"/>
</dbReference>
<dbReference type="PROSITE" id="PS50883">
    <property type="entry name" value="EAL"/>
    <property type="match status" value="1"/>
</dbReference>
<dbReference type="Proteomes" id="UP001297581">
    <property type="component" value="Unassembled WGS sequence"/>
</dbReference>
<dbReference type="SUPFAM" id="SSF141868">
    <property type="entry name" value="EAL domain-like"/>
    <property type="match status" value="1"/>
</dbReference>
<dbReference type="InterPro" id="IPR001633">
    <property type="entry name" value="EAL_dom"/>
</dbReference>
<dbReference type="Pfam" id="PF00563">
    <property type="entry name" value="EAL"/>
    <property type="match status" value="1"/>
</dbReference>
<dbReference type="InterPro" id="IPR035919">
    <property type="entry name" value="EAL_sf"/>
</dbReference>
<gene>
    <name evidence="3" type="ORF">MJ923_13000</name>
</gene>
<name>A0AAJ1F0I1_9GAMM</name>
<feature type="transmembrane region" description="Helical" evidence="1">
    <location>
        <begin position="251"/>
        <end position="270"/>
    </location>
</feature>
<dbReference type="GO" id="GO:0071111">
    <property type="term" value="F:cyclic-guanylate-specific phosphodiesterase activity"/>
    <property type="evidence" value="ECO:0007669"/>
    <property type="project" value="InterPro"/>
</dbReference>
<sequence>MTVVEMDVANDRSSKRGRVKALGERSMRLLWLLILCGLTTLVLSVGYAFWQLEREIKDDLDQLIGFLDTRLQTAERALLELDAQDVSRCDDAAVRRMTEFTFEHPAAGIFLTRPVGDTSRVFCTIHGQVAPTQHSTVLARAQVPDKPGFELIIVEHLWSGKPRRNLFLDYHGERQYNSVQIPLSDSYAFLEADKESQRRLTILLNNQYQITQLGSLRDKDDWGSMKAGSAIWPLSMEAAISGRRVLAEARLLIPLLLPFAALGVFLLVYISRMRARVDETLFRFHRALERDEFVGYFQPIVDASAGRITGCEVLLRWVRADGSVIPPGRFIPQLEQSELIQEVTQRLLLSLPKQIGEVLEADKAFRCGVNLVPAQLESPELADWLSANCDAIGCNHLALEITERLPVTDMPAARAELKRFKALGIEIKLDDAGTGYGGAAYLQELSIDVLKIDKLFVDTLLISPDNTPVLDAYIRLGQSLGLKVIAEGVETLAQSQALIARGVHLQQGFLFAKPLPAADFVALYRNWQPQYGEMRPRQLQPQ</sequence>
<dbReference type="InterPro" id="IPR050706">
    <property type="entry name" value="Cyclic-di-GMP_PDE-like"/>
</dbReference>
<evidence type="ECO:0000256" key="1">
    <source>
        <dbReference type="SAM" id="Phobius"/>
    </source>
</evidence>
<evidence type="ECO:0000313" key="4">
    <source>
        <dbReference type="Proteomes" id="UP001297581"/>
    </source>
</evidence>
<feature type="transmembrane region" description="Helical" evidence="1">
    <location>
        <begin position="29"/>
        <end position="50"/>
    </location>
</feature>
<dbReference type="Gene3D" id="3.20.20.450">
    <property type="entry name" value="EAL domain"/>
    <property type="match status" value="1"/>
</dbReference>
<accession>A0AAJ1F0I1</accession>
<keyword evidence="1" id="KW-0472">Membrane</keyword>
<evidence type="ECO:0000259" key="2">
    <source>
        <dbReference type="PROSITE" id="PS50883"/>
    </source>
</evidence>
<dbReference type="CDD" id="cd01948">
    <property type="entry name" value="EAL"/>
    <property type="match status" value="1"/>
</dbReference>
<dbReference type="EMBL" id="JAKUDL010000004">
    <property type="protein sequence ID" value="MCH4295221.1"/>
    <property type="molecule type" value="Genomic_DNA"/>
</dbReference>
<reference evidence="3 4" key="1">
    <citation type="submission" date="2022-02" db="EMBL/GenBank/DDBJ databases">
        <title>The genome sequence of Shewanella sp. 3B26.</title>
        <authorList>
            <person name="Du J."/>
        </authorList>
    </citation>
    <scope>NUCLEOTIDE SEQUENCE [LARGE SCALE GENOMIC DNA]</scope>
    <source>
        <strain evidence="3 4">3B26</strain>
    </source>
</reference>
<keyword evidence="1" id="KW-0812">Transmembrane</keyword>
<dbReference type="AlphaFoldDB" id="A0AAJ1F0I1"/>
<dbReference type="PANTHER" id="PTHR33121:SF56">
    <property type="entry name" value="SIGNALLING PROTEIN WITH EAL AND C2 DOMAINS"/>
    <property type="match status" value="1"/>
</dbReference>